<dbReference type="InterPro" id="IPR042175">
    <property type="entry name" value="Cell/Rod_MreC_2"/>
</dbReference>
<reference evidence="9" key="1">
    <citation type="journal article" date="2019" name="Int. J. Syst. Evol. Microbiol.">
        <title>The Global Catalogue of Microorganisms (GCM) 10K type strain sequencing project: providing services to taxonomists for standard genome sequencing and annotation.</title>
        <authorList>
            <consortium name="The Broad Institute Genomics Platform"/>
            <consortium name="The Broad Institute Genome Sequencing Center for Infectious Disease"/>
            <person name="Wu L."/>
            <person name="Ma J."/>
        </authorList>
    </citation>
    <scope>NUCLEOTIDE SEQUENCE [LARGE SCALE GENOMIC DNA]</scope>
    <source>
        <strain evidence="9">CCUG 62952</strain>
    </source>
</reference>
<comment type="similarity">
    <text evidence="1 5">Belongs to the MreC family.</text>
</comment>
<dbReference type="InterPro" id="IPR007221">
    <property type="entry name" value="MreC"/>
</dbReference>
<protein>
    <recommendedName>
        <fullName evidence="2 5">Cell shape-determining protein MreC</fullName>
    </recommendedName>
    <alternativeName>
        <fullName evidence="4 5">Cell shape protein MreC</fullName>
    </alternativeName>
</protein>
<keyword evidence="3 5" id="KW-0133">Cell shape</keyword>
<proteinExistence type="inferred from homology"/>
<dbReference type="Proteomes" id="UP001596978">
    <property type="component" value="Unassembled WGS sequence"/>
</dbReference>
<dbReference type="InterPro" id="IPR042177">
    <property type="entry name" value="Cell/Rod_1"/>
</dbReference>
<feature type="coiled-coil region" evidence="6">
    <location>
        <begin position="60"/>
        <end position="87"/>
    </location>
</feature>
<dbReference type="Gene3D" id="2.40.10.340">
    <property type="entry name" value="Rod shape-determining protein MreC, domain 1"/>
    <property type="match status" value="1"/>
</dbReference>
<evidence type="ECO:0000256" key="6">
    <source>
        <dbReference type="SAM" id="Coils"/>
    </source>
</evidence>
<evidence type="ECO:0000313" key="9">
    <source>
        <dbReference type="Proteomes" id="UP001596978"/>
    </source>
</evidence>
<accession>A0ABW3D1N6</accession>
<evidence type="ECO:0000313" key="8">
    <source>
        <dbReference type="EMBL" id="MFD0863726.1"/>
    </source>
</evidence>
<feature type="domain" description="Rod shape-determining protein MreC beta-barrel core" evidence="7">
    <location>
        <begin position="110"/>
        <end position="258"/>
    </location>
</feature>
<dbReference type="RefSeq" id="WP_386410022.1">
    <property type="nucleotide sequence ID" value="NZ_JBHTJH010000017.1"/>
</dbReference>
<keyword evidence="9" id="KW-1185">Reference proteome</keyword>
<gene>
    <name evidence="8" type="primary">mreC</name>
    <name evidence="8" type="ORF">ACFQ1M_16040</name>
</gene>
<dbReference type="PIRSF" id="PIRSF038471">
    <property type="entry name" value="MreC"/>
    <property type="match status" value="1"/>
</dbReference>
<comment type="caution">
    <text evidence="8">The sequence shown here is derived from an EMBL/GenBank/DDBJ whole genome shotgun (WGS) entry which is preliminary data.</text>
</comment>
<evidence type="ECO:0000256" key="1">
    <source>
        <dbReference type="ARBA" id="ARBA00009369"/>
    </source>
</evidence>
<comment type="function">
    <text evidence="5">Involved in formation and maintenance of cell shape.</text>
</comment>
<name>A0ABW3D1N6_9FLAO</name>
<dbReference type="PANTHER" id="PTHR34138">
    <property type="entry name" value="CELL SHAPE-DETERMINING PROTEIN MREC"/>
    <property type="match status" value="1"/>
</dbReference>
<dbReference type="PANTHER" id="PTHR34138:SF1">
    <property type="entry name" value="CELL SHAPE-DETERMINING PROTEIN MREC"/>
    <property type="match status" value="1"/>
</dbReference>
<dbReference type="Gene3D" id="2.40.10.350">
    <property type="entry name" value="Rod shape-determining protein MreC, domain 2"/>
    <property type="match status" value="1"/>
</dbReference>
<keyword evidence="6" id="KW-0175">Coiled coil</keyword>
<dbReference type="Pfam" id="PF04085">
    <property type="entry name" value="MreC"/>
    <property type="match status" value="1"/>
</dbReference>
<dbReference type="InterPro" id="IPR055342">
    <property type="entry name" value="MreC_beta-barrel_core"/>
</dbReference>
<evidence type="ECO:0000256" key="2">
    <source>
        <dbReference type="ARBA" id="ARBA00013855"/>
    </source>
</evidence>
<dbReference type="NCBIfam" id="NF010532">
    <property type="entry name" value="PRK13922.9-3"/>
    <property type="match status" value="1"/>
</dbReference>
<evidence type="ECO:0000256" key="3">
    <source>
        <dbReference type="ARBA" id="ARBA00022960"/>
    </source>
</evidence>
<evidence type="ECO:0000256" key="4">
    <source>
        <dbReference type="ARBA" id="ARBA00032089"/>
    </source>
</evidence>
<organism evidence="8 9">
    <name type="scientific">Sungkyunkwania multivorans</name>
    <dbReference type="NCBI Taxonomy" id="1173618"/>
    <lineage>
        <taxon>Bacteria</taxon>
        <taxon>Pseudomonadati</taxon>
        <taxon>Bacteroidota</taxon>
        <taxon>Flavobacteriia</taxon>
        <taxon>Flavobacteriales</taxon>
        <taxon>Flavobacteriaceae</taxon>
        <taxon>Sungkyunkwania</taxon>
    </lineage>
</organism>
<sequence>MQQIINFFIRNKNFLLFLLLLVFSLSLTIQSHSYHRSKFIKSANWLSGGVYESVNNIDSYFNLKGENERLIQENKRLRQLLFNQEDSLASGSFIDSTSFKDKYIFRAAKVIKNSYNKPNNYLTINKGSKDGIREDMGVITSEGIIGVVDRVSGNYARVISVLNELSTINAKHKISGEIGSLIWNAEDHRLVQLIDIPKLANVKKGDTIITGGESTIFPQGIMIGVIENFSLDVAQSYYNLDISLFNSMTHVGYVYVIENIDASEIRTLQSGTNE</sequence>
<evidence type="ECO:0000259" key="7">
    <source>
        <dbReference type="Pfam" id="PF04085"/>
    </source>
</evidence>
<evidence type="ECO:0000256" key="5">
    <source>
        <dbReference type="PIRNR" id="PIRNR038471"/>
    </source>
</evidence>
<dbReference type="EMBL" id="JBHTJH010000017">
    <property type="protein sequence ID" value="MFD0863726.1"/>
    <property type="molecule type" value="Genomic_DNA"/>
</dbReference>